<reference evidence="4 5" key="1">
    <citation type="journal article" date="2019" name="Nat. Med.">
        <title>A library of human gut bacterial isolates paired with longitudinal multiomics data enables mechanistic microbiome research.</title>
        <authorList>
            <person name="Poyet M."/>
            <person name="Groussin M."/>
            <person name="Gibbons S.M."/>
            <person name="Avila-Pacheco J."/>
            <person name="Jiang X."/>
            <person name="Kearney S.M."/>
            <person name="Perrotta A.R."/>
            <person name="Berdy B."/>
            <person name="Zhao S."/>
            <person name="Lieberman T.D."/>
            <person name="Swanson P.K."/>
            <person name="Smith M."/>
            <person name="Roesemann S."/>
            <person name="Alexander J.E."/>
            <person name="Rich S.A."/>
            <person name="Livny J."/>
            <person name="Vlamakis H."/>
            <person name="Clish C."/>
            <person name="Bullock K."/>
            <person name="Deik A."/>
            <person name="Scott J."/>
            <person name="Pierce K.A."/>
            <person name="Xavier R.J."/>
            <person name="Alm E.J."/>
        </authorList>
    </citation>
    <scope>NUCLEOTIDE SEQUENCE [LARGE SCALE GENOMIC DNA]</scope>
    <source>
        <strain evidence="3 4">BIOML-A82</strain>
        <strain evidence="2 5">BIOML-A85</strain>
        <strain evidence="1 6">BIOML-A93</strain>
    </source>
</reference>
<dbReference type="EMBL" id="WCZV01000003">
    <property type="protein sequence ID" value="KAB6703009.1"/>
    <property type="molecule type" value="Genomic_DNA"/>
</dbReference>
<name>A0A6I1BRN0_PHOVU</name>
<accession>A0A6I1BRN0</accession>
<dbReference type="SUPFAM" id="SSF56935">
    <property type="entry name" value="Porins"/>
    <property type="match status" value="1"/>
</dbReference>
<organism evidence="2 5">
    <name type="scientific">Phocaeicola vulgatus</name>
    <name type="common">Bacteroides vulgatus</name>
    <dbReference type="NCBI Taxonomy" id="821"/>
    <lineage>
        <taxon>Bacteria</taxon>
        <taxon>Pseudomonadati</taxon>
        <taxon>Bacteroidota</taxon>
        <taxon>Bacteroidia</taxon>
        <taxon>Bacteroidales</taxon>
        <taxon>Bacteroidaceae</taxon>
        <taxon>Phocaeicola</taxon>
    </lineage>
</organism>
<evidence type="ECO:0000313" key="6">
    <source>
        <dbReference type="Proteomes" id="UP000470952"/>
    </source>
</evidence>
<evidence type="ECO:0000313" key="5">
    <source>
        <dbReference type="Proteomes" id="UP000470777"/>
    </source>
</evidence>
<dbReference type="Proteomes" id="UP000437380">
    <property type="component" value="Unassembled WGS sequence"/>
</dbReference>
<dbReference type="Proteomes" id="UP000470777">
    <property type="component" value="Unassembled WGS sequence"/>
</dbReference>
<evidence type="ECO:0000313" key="3">
    <source>
        <dbReference type="EMBL" id="KAB6703009.1"/>
    </source>
</evidence>
<sequence length="692" mass="78741">MILGVLYLFPLGAKCQELDSIASEKLPEIVVKAQMQHTDASSSTYTPTTRQKTSAQNAIDLLRQLAIPQININLVDNAVTTPSGQNVAVYINYIPASAEEIEGLLTSDVRRVEYLDFPTDPRFQGNEHVVNFIMQQYEYGGYTKALINENFLVGKLSSRASIYSKFAYKRMTYDLYAGASNHDIKHTGASIIGDYILENTDGEPYHITRNEIFNNSHYKYNQYPVTFRAIYDSDNVQIANTVGFNFDQSPAAETSGCLSYKPAKTEEYSYNRCEPYTSRYLVWSGNYYFILPRNFHLSVSPGINYGHTNNTYLYQTSGTDVIVNESKENVWQFRGSATLYKKFTDRQNGFFRAWYGSISNDVSYFGSSPYDNDFLDTYAGAALGYNISNNKWNISTDVALQWEKNKINDQSVSEIYPLLNVSAGFSPSQKHSLRAYFHFGANYPGASEKTPNTLQQNELMYYTGNPELGLSRQVTFNLSYNWMPSNKFSVLAFAQYFGEYNLYVPVYKPYNNGMALLRKFETDGDYNRTQIGMSFNYKLLNGNLQFAASPSISFYRMTGLFDIERNPFSCNVSATYYLGNFYFQTSYQTGSLTVQGNHGVIYKDRDFYQIIAGWSRANWNIRVSAMNLFRNDWLCATNTLSTPLYSETRFANGNNFHRRLNLSIIYTFGYGKKVQRGNEVGVQSGASSAIMK</sequence>
<comment type="caution">
    <text evidence="2">The sequence shown here is derived from an EMBL/GenBank/DDBJ whole genome shotgun (WGS) entry which is preliminary data.</text>
</comment>
<evidence type="ECO:0000313" key="4">
    <source>
        <dbReference type="Proteomes" id="UP000437380"/>
    </source>
</evidence>
<gene>
    <name evidence="3" type="ORF">GAY17_03565</name>
    <name evidence="1" type="ORF">GAZ76_04220</name>
    <name evidence="2" type="ORF">GAZ92_03650</name>
</gene>
<protein>
    <recommendedName>
        <fullName evidence="7">Outer membrane protein beta-barrel domain-containing protein</fullName>
    </recommendedName>
</protein>
<dbReference type="EMBL" id="WCZY01000003">
    <property type="protein sequence ID" value="KAB6696128.1"/>
    <property type="molecule type" value="Genomic_DNA"/>
</dbReference>
<evidence type="ECO:0008006" key="7">
    <source>
        <dbReference type="Google" id="ProtNLM"/>
    </source>
</evidence>
<dbReference type="EMBL" id="WDAG01000003">
    <property type="protein sequence ID" value="KAB6662693.1"/>
    <property type="molecule type" value="Genomic_DNA"/>
</dbReference>
<evidence type="ECO:0000313" key="2">
    <source>
        <dbReference type="EMBL" id="KAB6696128.1"/>
    </source>
</evidence>
<dbReference type="AlphaFoldDB" id="A0A6I1BRN0"/>
<proteinExistence type="predicted"/>
<dbReference type="Proteomes" id="UP000470952">
    <property type="component" value="Unassembled WGS sequence"/>
</dbReference>
<evidence type="ECO:0000313" key="1">
    <source>
        <dbReference type="EMBL" id="KAB6662693.1"/>
    </source>
</evidence>